<dbReference type="Proteomes" id="UP001314170">
    <property type="component" value="Unassembled WGS sequence"/>
</dbReference>
<dbReference type="Gene3D" id="3.30.200.20">
    <property type="entry name" value="Phosphorylase Kinase, domain 1"/>
    <property type="match status" value="1"/>
</dbReference>
<dbReference type="Pfam" id="PF23446">
    <property type="entry name" value="LysM1_NFP_LYK"/>
    <property type="match status" value="1"/>
</dbReference>
<dbReference type="GO" id="GO:0005524">
    <property type="term" value="F:ATP binding"/>
    <property type="evidence" value="ECO:0007669"/>
    <property type="project" value="InterPro"/>
</dbReference>
<proteinExistence type="predicted"/>
<dbReference type="InterPro" id="IPR052611">
    <property type="entry name" value="Plant_RLK_LysM"/>
</dbReference>
<dbReference type="PANTHER" id="PTHR45927:SF10">
    <property type="entry name" value="LYSM-DOMAIN RECEPTOR-LIKE KINASE"/>
    <property type="match status" value="1"/>
</dbReference>
<reference evidence="5 6" key="1">
    <citation type="submission" date="2024-01" db="EMBL/GenBank/DDBJ databases">
        <authorList>
            <person name="Waweru B."/>
        </authorList>
    </citation>
    <scope>NUCLEOTIDE SEQUENCE [LARGE SCALE GENOMIC DNA]</scope>
</reference>
<evidence type="ECO:0000313" key="6">
    <source>
        <dbReference type="Proteomes" id="UP001314170"/>
    </source>
</evidence>
<keyword evidence="3" id="KW-0732">Signal</keyword>
<dbReference type="InterPro" id="IPR056563">
    <property type="entry name" value="LysM3_LYK4_5"/>
</dbReference>
<evidence type="ECO:0000259" key="4">
    <source>
        <dbReference type="PROSITE" id="PS50011"/>
    </source>
</evidence>
<dbReference type="InterPro" id="IPR056561">
    <property type="entry name" value="NFP_LYK_LysM1"/>
</dbReference>
<dbReference type="InterPro" id="IPR011009">
    <property type="entry name" value="Kinase-like_dom_sf"/>
</dbReference>
<feature type="compositionally biased region" description="Low complexity" evidence="1">
    <location>
        <begin position="304"/>
        <end position="319"/>
    </location>
</feature>
<feature type="region of interest" description="Disordered" evidence="1">
    <location>
        <begin position="304"/>
        <end position="328"/>
    </location>
</feature>
<gene>
    <name evidence="5" type="ORF">DCAF_LOCUS8902</name>
</gene>
<sequence length="625" mass="69694">MFFIWFLIFLFFNPINAQQYYDPSPCSANTSYPGSRYTCNYSYQHSCHTFLVYRATRYFKTISDVSQLLQVDPAKLLLLNNIKSPLEFLQQGREVLVPIKCSCLGQFFQATFNYTVPENSTTDLSDIACTIFEGLLKPRTLVEENTSQGNRVKVGTELHVPLNCACPDNFSSSGGGVKYLVTYPLVEGDEPSILSEKFTISPVDLWVANHFQPWPTIYPNTTVLIPLKKHPVINFSISHSPPPSPGFLPTILVQKTTNTKLRNLYIAGSVVGFSLVLAALIACGLYVKALRKGKVVKLQSFNTRSSPLSCSTPRSSPRSGQLTSRSSATSCLSPDLLAGIMYSLRSYSVEDLKRATEDFSKERKIGDQAYKGLNNNDNAEMMIKLMRFEETRQVIDIHSKINHINIVNLLGVCYGENDYSWSYLVFELPGNGCLRDLLSNSSNPLPWDKRTQIAFDIATGLHYLHYCIFPSYAHLSVNTRNIFVTTDWRAKLTNIRTNPPVGSSKGNENIECVKGWVAPEYVVGGSASAKVDIFAFGVVLLELISRKDDVDGKSFKECIAFLGGGTSEGGCFDGLRSFMDPYLKEDYPLAEALCLAVLAKACVEEDPLHRPSMEDILKVLVRMVR</sequence>
<dbReference type="InterPro" id="IPR056562">
    <property type="entry name" value="LysM2_CERK1_LYK3_4_5"/>
</dbReference>
<feature type="signal peptide" evidence="3">
    <location>
        <begin position="1"/>
        <end position="17"/>
    </location>
</feature>
<name>A0AAV1RDT1_9ROSI</name>
<feature type="transmembrane region" description="Helical" evidence="2">
    <location>
        <begin position="264"/>
        <end position="287"/>
    </location>
</feature>
<accession>A0AAV1RDT1</accession>
<dbReference type="GO" id="GO:0004672">
    <property type="term" value="F:protein kinase activity"/>
    <property type="evidence" value="ECO:0007669"/>
    <property type="project" value="InterPro"/>
</dbReference>
<dbReference type="PANTHER" id="PTHR45927">
    <property type="entry name" value="LYSM-DOMAIN RECEPTOR-LIKE KINASE-RELATED"/>
    <property type="match status" value="1"/>
</dbReference>
<keyword evidence="2" id="KW-1133">Transmembrane helix</keyword>
<evidence type="ECO:0000256" key="3">
    <source>
        <dbReference type="SAM" id="SignalP"/>
    </source>
</evidence>
<dbReference type="Pfam" id="PF07714">
    <property type="entry name" value="PK_Tyr_Ser-Thr"/>
    <property type="match status" value="1"/>
</dbReference>
<dbReference type="PROSITE" id="PS50011">
    <property type="entry name" value="PROTEIN_KINASE_DOM"/>
    <property type="match status" value="1"/>
</dbReference>
<keyword evidence="2" id="KW-0812">Transmembrane</keyword>
<dbReference type="Pfam" id="PF23473">
    <property type="entry name" value="LysM3_LYK4_5"/>
    <property type="match status" value="1"/>
</dbReference>
<dbReference type="Gene3D" id="1.10.510.10">
    <property type="entry name" value="Transferase(Phosphotransferase) domain 1"/>
    <property type="match status" value="1"/>
</dbReference>
<feature type="chain" id="PRO_5043471966" description="Protein kinase domain-containing protein" evidence="3">
    <location>
        <begin position="18"/>
        <end position="625"/>
    </location>
</feature>
<dbReference type="AlphaFoldDB" id="A0AAV1RDT1"/>
<dbReference type="SUPFAM" id="SSF56112">
    <property type="entry name" value="Protein kinase-like (PK-like)"/>
    <property type="match status" value="1"/>
</dbReference>
<keyword evidence="2" id="KW-0472">Membrane</keyword>
<evidence type="ECO:0000256" key="1">
    <source>
        <dbReference type="SAM" id="MobiDB-lite"/>
    </source>
</evidence>
<organism evidence="5 6">
    <name type="scientific">Dovyalis caffra</name>
    <dbReference type="NCBI Taxonomy" id="77055"/>
    <lineage>
        <taxon>Eukaryota</taxon>
        <taxon>Viridiplantae</taxon>
        <taxon>Streptophyta</taxon>
        <taxon>Embryophyta</taxon>
        <taxon>Tracheophyta</taxon>
        <taxon>Spermatophyta</taxon>
        <taxon>Magnoliopsida</taxon>
        <taxon>eudicotyledons</taxon>
        <taxon>Gunneridae</taxon>
        <taxon>Pentapetalae</taxon>
        <taxon>rosids</taxon>
        <taxon>fabids</taxon>
        <taxon>Malpighiales</taxon>
        <taxon>Salicaceae</taxon>
        <taxon>Flacourtieae</taxon>
        <taxon>Dovyalis</taxon>
    </lineage>
</organism>
<feature type="domain" description="Protein kinase" evidence="4">
    <location>
        <begin position="359"/>
        <end position="625"/>
    </location>
</feature>
<evidence type="ECO:0000256" key="2">
    <source>
        <dbReference type="SAM" id="Phobius"/>
    </source>
</evidence>
<protein>
    <recommendedName>
        <fullName evidence="4">Protein kinase domain-containing protein</fullName>
    </recommendedName>
</protein>
<dbReference type="EMBL" id="CAWUPB010000913">
    <property type="protein sequence ID" value="CAK7332283.1"/>
    <property type="molecule type" value="Genomic_DNA"/>
</dbReference>
<dbReference type="Pfam" id="PF23472">
    <property type="entry name" value="LysM2_CERK1_LYK3_4_5"/>
    <property type="match status" value="1"/>
</dbReference>
<keyword evidence="6" id="KW-1185">Reference proteome</keyword>
<comment type="caution">
    <text evidence="5">The sequence shown here is derived from an EMBL/GenBank/DDBJ whole genome shotgun (WGS) entry which is preliminary data.</text>
</comment>
<dbReference type="InterPro" id="IPR000719">
    <property type="entry name" value="Prot_kinase_dom"/>
</dbReference>
<evidence type="ECO:0000313" key="5">
    <source>
        <dbReference type="EMBL" id="CAK7332283.1"/>
    </source>
</evidence>
<dbReference type="InterPro" id="IPR001245">
    <property type="entry name" value="Ser-Thr/Tyr_kinase_cat_dom"/>
</dbReference>